<dbReference type="GO" id="GO:0022857">
    <property type="term" value="F:transmembrane transporter activity"/>
    <property type="evidence" value="ECO:0007669"/>
    <property type="project" value="InterPro"/>
</dbReference>
<evidence type="ECO:0000256" key="3">
    <source>
        <dbReference type="ARBA" id="ARBA00022692"/>
    </source>
</evidence>
<feature type="transmembrane region" description="Helical" evidence="7">
    <location>
        <begin position="499"/>
        <end position="521"/>
    </location>
</feature>
<dbReference type="Pfam" id="PF00854">
    <property type="entry name" value="PTR2"/>
    <property type="match status" value="1"/>
</dbReference>
<dbReference type="InterPro" id="IPR000109">
    <property type="entry name" value="POT_fam"/>
</dbReference>
<dbReference type="InterPro" id="IPR036259">
    <property type="entry name" value="MFS_trans_sf"/>
</dbReference>
<keyword evidence="5 7" id="KW-0472">Membrane</keyword>
<feature type="transmembrane region" description="Helical" evidence="7">
    <location>
        <begin position="109"/>
        <end position="129"/>
    </location>
</feature>
<evidence type="ECO:0000256" key="1">
    <source>
        <dbReference type="ARBA" id="ARBA00004141"/>
    </source>
</evidence>
<evidence type="ECO:0000256" key="4">
    <source>
        <dbReference type="ARBA" id="ARBA00022989"/>
    </source>
</evidence>
<gene>
    <name evidence="8" type="ORF">DCAR_020119</name>
</gene>
<evidence type="ECO:0000313" key="8">
    <source>
        <dbReference type="EMBL" id="KZM92516.1"/>
    </source>
</evidence>
<reference evidence="8" key="1">
    <citation type="journal article" date="2016" name="Nat. Genet.">
        <title>A high-quality carrot genome assembly provides new insights into carotenoid accumulation and asterid genome evolution.</title>
        <authorList>
            <person name="Iorizzo M."/>
            <person name="Ellison S."/>
            <person name="Senalik D."/>
            <person name="Zeng P."/>
            <person name="Satapoomin P."/>
            <person name="Huang J."/>
            <person name="Bowman M."/>
            <person name="Iovene M."/>
            <person name="Sanseverino W."/>
            <person name="Cavagnaro P."/>
            <person name="Yildiz M."/>
            <person name="Macko-Podgorni A."/>
            <person name="Moranska E."/>
            <person name="Grzebelus E."/>
            <person name="Grzebelus D."/>
            <person name="Ashrafi H."/>
            <person name="Zheng Z."/>
            <person name="Cheng S."/>
            <person name="Spooner D."/>
            <person name="Van Deynze A."/>
            <person name="Simon P."/>
        </authorList>
    </citation>
    <scope>NUCLEOTIDE SEQUENCE [LARGE SCALE GENOMIC DNA]</scope>
    <source>
        <tissue evidence="8">Leaf</tissue>
    </source>
</reference>
<feature type="transmembrane region" description="Helical" evidence="7">
    <location>
        <begin position="179"/>
        <end position="200"/>
    </location>
</feature>
<feature type="transmembrane region" description="Helical" evidence="7">
    <location>
        <begin position="415"/>
        <end position="446"/>
    </location>
</feature>
<comment type="subcellular location">
    <subcellularLocation>
        <location evidence="1">Membrane</location>
        <topology evidence="1">Multi-pass membrane protein</topology>
    </subcellularLocation>
</comment>
<organism evidence="8">
    <name type="scientific">Daucus carota subsp. sativus</name>
    <name type="common">Carrot</name>
    <dbReference type="NCBI Taxonomy" id="79200"/>
    <lineage>
        <taxon>Eukaryota</taxon>
        <taxon>Viridiplantae</taxon>
        <taxon>Streptophyta</taxon>
        <taxon>Embryophyta</taxon>
        <taxon>Tracheophyta</taxon>
        <taxon>Spermatophyta</taxon>
        <taxon>Magnoliopsida</taxon>
        <taxon>eudicotyledons</taxon>
        <taxon>Gunneridae</taxon>
        <taxon>Pentapetalae</taxon>
        <taxon>asterids</taxon>
        <taxon>campanulids</taxon>
        <taxon>Apiales</taxon>
        <taxon>Apiaceae</taxon>
        <taxon>Apioideae</taxon>
        <taxon>Scandiceae</taxon>
        <taxon>Daucinae</taxon>
        <taxon>Daucus</taxon>
        <taxon>Daucus sect. Daucus</taxon>
    </lineage>
</organism>
<dbReference type="Gene3D" id="1.20.1250.20">
    <property type="entry name" value="MFS general substrate transporter like domains"/>
    <property type="match status" value="1"/>
</dbReference>
<dbReference type="GO" id="GO:0016020">
    <property type="term" value="C:membrane"/>
    <property type="evidence" value="ECO:0007669"/>
    <property type="project" value="UniProtKB-SubCell"/>
</dbReference>
<feature type="transmembrane region" description="Helical" evidence="7">
    <location>
        <begin position="375"/>
        <end position="395"/>
    </location>
</feature>
<dbReference type="PANTHER" id="PTHR11654">
    <property type="entry name" value="OLIGOPEPTIDE TRANSPORTER-RELATED"/>
    <property type="match status" value="1"/>
</dbReference>
<feature type="transmembrane region" description="Helical" evidence="7">
    <location>
        <begin position="293"/>
        <end position="314"/>
    </location>
</feature>
<evidence type="ECO:0000256" key="2">
    <source>
        <dbReference type="ARBA" id="ARBA00005982"/>
    </source>
</evidence>
<comment type="similarity">
    <text evidence="6">Belongs to the major facilitator superfamily. Phosphate:H(+) symporter (TC 2.A.1.9) family.</text>
</comment>
<sequence length="543" mass="60092">MRIIQGNTGDVETSPKQKKKLGGIRSTLFIYVAMVFENIAFVGNAVSIFTYFYGYMNFSLTKSATMLTNYGYAVLTVQAFVKELRPSPCKDVSPLLSYQCESADSGQVAFLYIGLYLVAIGAGGLKSAAPPLGADQFDEEDPEEAESLSVYFNWLLFSIVIGSIFGVTFLVWINTFQGWNWGFLVSTLAVLAAVLCLGSGKSFYRQQVPRGSPITRIVQVFVVAIKNRNLPVPETADGFHDVQQGSGNEILKKTDQFKFFDRAAIIRTTDSPDSDSKGPWRTCTVTQVEETKILVRMFPIIISTIFMNTCLAQLQTFSIQQSNTMDRQFLGFEVPGPSVTVIPFIFMIILIPIYDRICVPALRKLTGIPTGIRHLQRVGVGLVLSIASMSVSAYVEKRRKSVAIDNNLVDSPAPLPISFLWLGFQFAIFGMADMFTLVGLLEFFYAESSKGMKSLGTAITWCTVAFGYYLSSVVVNVVNNVSDGWLASNNLNRDELSKFFWLLAGLSVLNLGAYLICASWYKYKSVEMKQIEGDQSNVEMGTV</sequence>
<proteinExistence type="inferred from homology"/>
<evidence type="ECO:0000256" key="7">
    <source>
        <dbReference type="SAM" id="Phobius"/>
    </source>
</evidence>
<feature type="transmembrane region" description="Helical" evidence="7">
    <location>
        <begin position="28"/>
        <end position="53"/>
    </location>
</feature>
<dbReference type="EMBL" id="LNRQ01000006">
    <property type="protein sequence ID" value="KZM92516.1"/>
    <property type="molecule type" value="Genomic_DNA"/>
</dbReference>
<name>A0A164X050_DAUCS</name>
<keyword evidence="3 7" id="KW-0812">Transmembrane</keyword>
<dbReference type="SUPFAM" id="SSF103473">
    <property type="entry name" value="MFS general substrate transporter"/>
    <property type="match status" value="1"/>
</dbReference>
<feature type="transmembrane region" description="Helical" evidence="7">
    <location>
        <begin position="150"/>
        <end position="173"/>
    </location>
</feature>
<comment type="caution">
    <text evidence="8">The sequence shown here is derived from an EMBL/GenBank/DDBJ whole genome shotgun (WGS) entry which is preliminary data.</text>
</comment>
<evidence type="ECO:0000256" key="6">
    <source>
        <dbReference type="ARBA" id="ARBA00044504"/>
    </source>
</evidence>
<dbReference type="OMA" id="ISWCSIA"/>
<protein>
    <submittedName>
        <fullName evidence="8">Uncharacterized protein</fullName>
    </submittedName>
</protein>
<feature type="transmembrane region" description="Helical" evidence="7">
    <location>
        <begin position="458"/>
        <end position="479"/>
    </location>
</feature>
<evidence type="ECO:0000256" key="5">
    <source>
        <dbReference type="ARBA" id="ARBA00023136"/>
    </source>
</evidence>
<dbReference type="AlphaFoldDB" id="A0A164X050"/>
<accession>A0A164X050</accession>
<dbReference type="Gramene" id="KZM92516">
    <property type="protein sequence ID" value="KZM92516"/>
    <property type="gene ID" value="DCAR_020119"/>
</dbReference>
<comment type="similarity">
    <text evidence="2">Belongs to the major facilitator superfamily. Proton-dependent oligopeptide transporter (POT/PTR) (TC 2.A.17) family.</text>
</comment>
<feature type="transmembrane region" description="Helical" evidence="7">
    <location>
        <begin position="334"/>
        <end position="354"/>
    </location>
</feature>
<keyword evidence="4 7" id="KW-1133">Transmembrane helix</keyword>